<keyword evidence="2" id="KW-1133">Transmembrane helix</keyword>
<accession>K8EAQ7</accession>
<sequence length="309" mass="33320">MGALKKLKKKLSSASSKKKFMNNDTNSKNTKTVLGDVTNASPGKSNKRGKTLKPFRTADVSSAKRSNTGGVSLKAVEIFEDDEAFEQRREGGSKAPPPSSASDSVSPASSKSSKSALDEWADHLILPVLLPVGGFNENKEEEKEQPETPTKTTDDDKDDDDEEVMNVVDSGFAASPIVVSYELSESECGTPGEVEERVLGNVESVVLANDNEAVDVAEEEGEDALESYLFTPPPVNLAKKDTLKEDAVEEEKKNTNTQSARLSSSMWDVKMMHNVSFMKNVSAMDVAMGAGAAAVVFNFFMPSFLKASF</sequence>
<dbReference type="KEGG" id="bpg:Bathy02g02030"/>
<feature type="compositionally biased region" description="Polar residues" evidence="1">
    <location>
        <begin position="22"/>
        <end position="44"/>
    </location>
</feature>
<keyword evidence="2" id="KW-0812">Transmembrane</keyword>
<evidence type="ECO:0000256" key="1">
    <source>
        <dbReference type="SAM" id="MobiDB-lite"/>
    </source>
</evidence>
<keyword evidence="2" id="KW-0472">Membrane</keyword>
<protein>
    <submittedName>
        <fullName evidence="3">Uncharacterized protein</fullName>
    </submittedName>
</protein>
<feature type="compositionally biased region" description="Basic residues" evidence="1">
    <location>
        <begin position="1"/>
        <end position="20"/>
    </location>
</feature>
<evidence type="ECO:0000256" key="2">
    <source>
        <dbReference type="SAM" id="Phobius"/>
    </source>
</evidence>
<dbReference type="AlphaFoldDB" id="K8EAQ7"/>
<feature type="transmembrane region" description="Helical" evidence="2">
    <location>
        <begin position="281"/>
        <end position="301"/>
    </location>
</feature>
<organism evidence="3 4">
    <name type="scientific">Bathycoccus prasinos</name>
    <dbReference type="NCBI Taxonomy" id="41875"/>
    <lineage>
        <taxon>Eukaryota</taxon>
        <taxon>Viridiplantae</taxon>
        <taxon>Chlorophyta</taxon>
        <taxon>Mamiellophyceae</taxon>
        <taxon>Mamiellales</taxon>
        <taxon>Bathycoccaceae</taxon>
        <taxon>Bathycoccus</taxon>
    </lineage>
</organism>
<gene>
    <name evidence="3" type="ORF">Bathy02g02030</name>
</gene>
<reference evidence="3 4" key="1">
    <citation type="submission" date="2011-10" db="EMBL/GenBank/DDBJ databases">
        <authorList>
            <person name="Genoscope - CEA"/>
        </authorList>
    </citation>
    <scope>NUCLEOTIDE SEQUENCE [LARGE SCALE GENOMIC DNA]</scope>
    <source>
        <strain evidence="3 4">RCC 1105</strain>
    </source>
</reference>
<feature type="compositionally biased region" description="Low complexity" evidence="1">
    <location>
        <begin position="100"/>
        <end position="115"/>
    </location>
</feature>
<evidence type="ECO:0000313" key="3">
    <source>
        <dbReference type="EMBL" id="CCO14856.1"/>
    </source>
</evidence>
<feature type="region of interest" description="Disordered" evidence="1">
    <location>
        <begin position="1"/>
        <end position="116"/>
    </location>
</feature>
<feature type="compositionally biased region" description="Basic and acidic residues" evidence="1">
    <location>
        <begin position="137"/>
        <end position="146"/>
    </location>
</feature>
<dbReference type="Proteomes" id="UP000198341">
    <property type="component" value="Chromosome 2"/>
</dbReference>
<evidence type="ECO:0000313" key="4">
    <source>
        <dbReference type="Proteomes" id="UP000198341"/>
    </source>
</evidence>
<feature type="region of interest" description="Disordered" evidence="1">
    <location>
        <begin position="131"/>
        <end position="162"/>
    </location>
</feature>
<feature type="compositionally biased region" description="Polar residues" evidence="1">
    <location>
        <begin position="59"/>
        <end position="70"/>
    </location>
</feature>
<dbReference type="EMBL" id="FO082277">
    <property type="protein sequence ID" value="CCO14856.1"/>
    <property type="molecule type" value="Genomic_DNA"/>
</dbReference>
<dbReference type="GeneID" id="19017317"/>
<name>K8EAQ7_9CHLO</name>
<proteinExistence type="predicted"/>
<dbReference type="RefSeq" id="XP_007514616.1">
    <property type="nucleotide sequence ID" value="XM_007514554.1"/>
</dbReference>
<keyword evidence="4" id="KW-1185">Reference proteome</keyword>